<sequence>MTFSIPNSTYTPSVVLQEQISQLEAHVEALTHRDNDVSAWSTKYHATNAMSSHKRRKQRRSQPSAADLHHFSVQLRRQRNEGTCEIYLISHNNAPNICKNQRKLKVCYYH</sequence>
<name>A0ABP0H1G4_CLALP</name>
<evidence type="ECO:0000313" key="3">
    <source>
        <dbReference type="Proteomes" id="UP001642483"/>
    </source>
</evidence>
<proteinExistence type="predicted"/>
<feature type="region of interest" description="Disordered" evidence="1">
    <location>
        <begin position="46"/>
        <end position="67"/>
    </location>
</feature>
<evidence type="ECO:0000313" key="2">
    <source>
        <dbReference type="EMBL" id="CAK8697853.1"/>
    </source>
</evidence>
<dbReference type="Proteomes" id="UP001642483">
    <property type="component" value="Unassembled WGS sequence"/>
</dbReference>
<dbReference type="EMBL" id="CAWYQH010000174">
    <property type="protein sequence ID" value="CAK8697853.1"/>
    <property type="molecule type" value="Genomic_DNA"/>
</dbReference>
<gene>
    <name evidence="2" type="ORF">CVLEPA_LOCUS31345</name>
</gene>
<evidence type="ECO:0000256" key="1">
    <source>
        <dbReference type="SAM" id="MobiDB-lite"/>
    </source>
</evidence>
<protein>
    <submittedName>
        <fullName evidence="2">Uncharacterized protein</fullName>
    </submittedName>
</protein>
<organism evidence="2 3">
    <name type="scientific">Clavelina lepadiformis</name>
    <name type="common">Light-bulb sea squirt</name>
    <name type="synonym">Ascidia lepadiformis</name>
    <dbReference type="NCBI Taxonomy" id="159417"/>
    <lineage>
        <taxon>Eukaryota</taxon>
        <taxon>Metazoa</taxon>
        <taxon>Chordata</taxon>
        <taxon>Tunicata</taxon>
        <taxon>Ascidiacea</taxon>
        <taxon>Aplousobranchia</taxon>
        <taxon>Clavelinidae</taxon>
        <taxon>Clavelina</taxon>
    </lineage>
</organism>
<comment type="caution">
    <text evidence="2">The sequence shown here is derived from an EMBL/GenBank/DDBJ whole genome shotgun (WGS) entry which is preliminary data.</text>
</comment>
<reference evidence="2 3" key="1">
    <citation type="submission" date="2024-02" db="EMBL/GenBank/DDBJ databases">
        <authorList>
            <person name="Daric V."/>
            <person name="Darras S."/>
        </authorList>
    </citation>
    <scope>NUCLEOTIDE SEQUENCE [LARGE SCALE GENOMIC DNA]</scope>
</reference>
<accession>A0ABP0H1G4</accession>
<keyword evidence="3" id="KW-1185">Reference proteome</keyword>